<dbReference type="HAMAP" id="MF_01371_B">
    <property type="entry name" value="Ribosomal_uL30_B"/>
    <property type="match status" value="1"/>
</dbReference>
<gene>
    <name evidence="5" type="ORF">EZS27_021629</name>
</gene>
<dbReference type="InterPro" id="IPR016082">
    <property type="entry name" value="Ribosomal_uL30_ferredoxin-like"/>
</dbReference>
<evidence type="ECO:0000256" key="1">
    <source>
        <dbReference type="ARBA" id="ARBA00007594"/>
    </source>
</evidence>
<dbReference type="PANTHER" id="PTHR15892">
    <property type="entry name" value="MITOCHONDRIAL RIBOSOMAL PROTEIN L30"/>
    <property type="match status" value="1"/>
</dbReference>
<dbReference type="GO" id="GO:0003735">
    <property type="term" value="F:structural constituent of ribosome"/>
    <property type="evidence" value="ECO:0007669"/>
    <property type="project" value="InterPro"/>
</dbReference>
<comment type="similarity">
    <text evidence="1">Belongs to the universal ribosomal protein uL30 family.</text>
</comment>
<dbReference type="PANTHER" id="PTHR15892:SF2">
    <property type="entry name" value="LARGE RIBOSOMAL SUBUNIT PROTEIN UL30M"/>
    <property type="match status" value="1"/>
</dbReference>
<dbReference type="Pfam" id="PF00327">
    <property type="entry name" value="Ribosomal_L30"/>
    <property type="match status" value="1"/>
</dbReference>
<dbReference type="AlphaFoldDB" id="A0A5J4R8D8"/>
<feature type="domain" description="Large ribosomal subunit protein uL30-like ferredoxin-like fold" evidence="4">
    <location>
        <begin position="5"/>
        <end position="54"/>
    </location>
</feature>
<dbReference type="CDD" id="cd01658">
    <property type="entry name" value="Ribosomal_L30"/>
    <property type="match status" value="1"/>
</dbReference>
<comment type="caution">
    <text evidence="5">The sequence shown here is derived from an EMBL/GenBank/DDBJ whole genome shotgun (WGS) entry which is preliminary data.</text>
</comment>
<protein>
    <submittedName>
        <fullName evidence="5">50S ribosomal protein L30</fullName>
    </submittedName>
</protein>
<evidence type="ECO:0000256" key="2">
    <source>
        <dbReference type="ARBA" id="ARBA00022980"/>
    </source>
</evidence>
<dbReference type="FunFam" id="3.30.1390.20:FF:000001">
    <property type="entry name" value="50S ribosomal protein L30"/>
    <property type="match status" value="1"/>
</dbReference>
<dbReference type="GO" id="GO:0022625">
    <property type="term" value="C:cytosolic large ribosomal subunit"/>
    <property type="evidence" value="ECO:0007669"/>
    <property type="project" value="TreeGrafter"/>
</dbReference>
<organism evidence="5">
    <name type="scientific">termite gut metagenome</name>
    <dbReference type="NCBI Taxonomy" id="433724"/>
    <lineage>
        <taxon>unclassified sequences</taxon>
        <taxon>metagenomes</taxon>
        <taxon>organismal metagenomes</taxon>
    </lineage>
</organism>
<sequence length="168" mass="18625">MSTIQIKQVRSRIGCPKDQKRTLDALGLRKTNRVVEHENNPSILGMVEKVKHLVSVTENPILTKKSKNTDLLKIKTTLSIDNFKEQTVDTSIHTVIGSMGMTKEDGIKQVYSGGGHVVILGAGASIASSKRNPGKKRIELPSMNNFIKVLVTVRKFHLNSINENSDHR</sequence>
<proteinExistence type="inferred from homology"/>
<dbReference type="EMBL" id="SNRY01001625">
    <property type="protein sequence ID" value="KAA6329574.1"/>
    <property type="molecule type" value="Genomic_DNA"/>
</dbReference>
<reference evidence="5" key="1">
    <citation type="submission" date="2019-03" db="EMBL/GenBank/DDBJ databases">
        <title>Single cell metagenomics reveals metabolic interactions within the superorganism composed of flagellate Streblomastix strix and complex community of Bacteroidetes bacteria on its surface.</title>
        <authorList>
            <person name="Treitli S.C."/>
            <person name="Kolisko M."/>
            <person name="Husnik F."/>
            <person name="Keeling P."/>
            <person name="Hampl V."/>
        </authorList>
    </citation>
    <scope>NUCLEOTIDE SEQUENCE</scope>
    <source>
        <strain evidence="5">STM</strain>
    </source>
</reference>
<evidence type="ECO:0000313" key="5">
    <source>
        <dbReference type="EMBL" id="KAA6329574.1"/>
    </source>
</evidence>
<evidence type="ECO:0000259" key="4">
    <source>
        <dbReference type="Pfam" id="PF00327"/>
    </source>
</evidence>
<dbReference type="Gene3D" id="3.30.1390.20">
    <property type="entry name" value="Ribosomal protein L30, ferredoxin-like fold domain"/>
    <property type="match status" value="1"/>
</dbReference>
<accession>A0A5J4R8D8</accession>
<dbReference type="GO" id="GO:0006412">
    <property type="term" value="P:translation"/>
    <property type="evidence" value="ECO:0007669"/>
    <property type="project" value="InterPro"/>
</dbReference>
<keyword evidence="2 5" id="KW-0689">Ribosomal protein</keyword>
<dbReference type="InterPro" id="IPR036919">
    <property type="entry name" value="Ribo_uL30_ferredoxin-like_sf"/>
</dbReference>
<keyword evidence="3" id="KW-0687">Ribonucleoprotein</keyword>
<dbReference type="SUPFAM" id="SSF55129">
    <property type="entry name" value="Ribosomal protein L30p/L7e"/>
    <property type="match status" value="1"/>
</dbReference>
<evidence type="ECO:0000256" key="3">
    <source>
        <dbReference type="ARBA" id="ARBA00023274"/>
    </source>
</evidence>
<dbReference type="NCBIfam" id="TIGR01308">
    <property type="entry name" value="rpmD_bact"/>
    <property type="match status" value="1"/>
</dbReference>
<dbReference type="InterPro" id="IPR005996">
    <property type="entry name" value="Ribosomal_uL30_bac-type"/>
</dbReference>
<name>A0A5J4R8D8_9ZZZZ</name>